<reference evidence="1" key="1">
    <citation type="submission" date="2014-09" db="EMBL/GenBank/DDBJ databases">
        <authorList>
            <person name="Magalhaes I.L.F."/>
            <person name="Oliveira U."/>
            <person name="Santos F.R."/>
            <person name="Vidigal T.H.D.A."/>
            <person name="Brescovit A.D."/>
            <person name="Santos A.J."/>
        </authorList>
    </citation>
    <scope>NUCLEOTIDE SEQUENCE</scope>
    <source>
        <tissue evidence="1">Shoot tissue taken approximately 20 cm above the soil surface</tissue>
    </source>
</reference>
<evidence type="ECO:0000313" key="1">
    <source>
        <dbReference type="EMBL" id="JAE27496.1"/>
    </source>
</evidence>
<name>A0A0A9GY37_ARUDO</name>
<reference evidence="1" key="2">
    <citation type="journal article" date="2015" name="Data Brief">
        <title>Shoot transcriptome of the giant reed, Arundo donax.</title>
        <authorList>
            <person name="Barrero R.A."/>
            <person name="Guerrero F.D."/>
            <person name="Moolhuijzen P."/>
            <person name="Goolsby J.A."/>
            <person name="Tidwell J."/>
            <person name="Bellgard S.E."/>
            <person name="Bellgard M.I."/>
        </authorList>
    </citation>
    <scope>NUCLEOTIDE SEQUENCE</scope>
    <source>
        <tissue evidence="1">Shoot tissue taken approximately 20 cm above the soil surface</tissue>
    </source>
</reference>
<organism evidence="1">
    <name type="scientific">Arundo donax</name>
    <name type="common">Giant reed</name>
    <name type="synonym">Donax arundinaceus</name>
    <dbReference type="NCBI Taxonomy" id="35708"/>
    <lineage>
        <taxon>Eukaryota</taxon>
        <taxon>Viridiplantae</taxon>
        <taxon>Streptophyta</taxon>
        <taxon>Embryophyta</taxon>
        <taxon>Tracheophyta</taxon>
        <taxon>Spermatophyta</taxon>
        <taxon>Magnoliopsida</taxon>
        <taxon>Liliopsida</taxon>
        <taxon>Poales</taxon>
        <taxon>Poaceae</taxon>
        <taxon>PACMAD clade</taxon>
        <taxon>Arundinoideae</taxon>
        <taxon>Arundineae</taxon>
        <taxon>Arundo</taxon>
    </lineage>
</organism>
<dbReference type="AlphaFoldDB" id="A0A0A9GY37"/>
<sequence length="25" mass="2680">MPLLAHTESQDVSTGTKHLIMASIV</sequence>
<accession>A0A0A9GY37</accession>
<protein>
    <submittedName>
        <fullName evidence="1">Uncharacterized protein</fullName>
    </submittedName>
</protein>
<proteinExistence type="predicted"/>
<dbReference type="EMBL" id="GBRH01170400">
    <property type="protein sequence ID" value="JAE27496.1"/>
    <property type="molecule type" value="Transcribed_RNA"/>
</dbReference>